<dbReference type="RefSeq" id="WP_282560186.1">
    <property type="nucleotide sequence ID" value="NZ_JAIMJA010000015.1"/>
</dbReference>
<dbReference type="InterPro" id="IPR045584">
    <property type="entry name" value="Pilin-like"/>
</dbReference>
<evidence type="ECO:0000313" key="3">
    <source>
        <dbReference type="Proteomes" id="UP001201273"/>
    </source>
</evidence>
<comment type="caution">
    <text evidence="2">The sequence shown here is derived from an EMBL/GenBank/DDBJ whole genome shotgun (WGS) entry which is preliminary data.</text>
</comment>
<keyword evidence="1" id="KW-0472">Membrane</keyword>
<sequence length="159" mass="16165">MKKNLTKQSGFTLIELVIVIIVLGILAATAAPKFIDLQSDAKKSALNGLKAAFEGGATLTYSKAAIAGKEKVGDTTVSINGVDVGIAYGYPKANETELKKAVDLSTGDWAFGTASGSPASIEIYAVDTPSASVATCSVKYTQAAASNARPTIAATSTGC</sequence>
<dbReference type="PROSITE" id="PS00409">
    <property type="entry name" value="PROKAR_NTER_METHYL"/>
    <property type="match status" value="1"/>
</dbReference>
<keyword evidence="3" id="KW-1185">Reference proteome</keyword>
<organism evidence="2 3">
    <name type="scientific">Motilimonas cestriensis</name>
    <dbReference type="NCBI Taxonomy" id="2742685"/>
    <lineage>
        <taxon>Bacteria</taxon>
        <taxon>Pseudomonadati</taxon>
        <taxon>Pseudomonadota</taxon>
        <taxon>Gammaproteobacteria</taxon>
        <taxon>Alteromonadales</taxon>
        <taxon>Alteromonadales genera incertae sedis</taxon>
        <taxon>Motilimonas</taxon>
    </lineage>
</organism>
<name>A0ABS8WCN6_9GAMM</name>
<accession>A0ABS8WCN6</accession>
<gene>
    <name evidence="2" type="ORF">K6Y31_14600</name>
</gene>
<keyword evidence="1" id="KW-0812">Transmembrane</keyword>
<dbReference type="NCBIfam" id="TIGR02532">
    <property type="entry name" value="IV_pilin_GFxxxE"/>
    <property type="match status" value="1"/>
</dbReference>
<evidence type="ECO:0000313" key="2">
    <source>
        <dbReference type="EMBL" id="MCE2596040.1"/>
    </source>
</evidence>
<feature type="transmembrane region" description="Helical" evidence="1">
    <location>
        <begin position="12"/>
        <end position="31"/>
    </location>
</feature>
<dbReference type="Proteomes" id="UP001201273">
    <property type="component" value="Unassembled WGS sequence"/>
</dbReference>
<dbReference type="EMBL" id="JAIMJA010000015">
    <property type="protein sequence ID" value="MCE2596040.1"/>
    <property type="molecule type" value="Genomic_DNA"/>
</dbReference>
<reference evidence="2 3" key="1">
    <citation type="journal article" date="2022" name="Environ. Microbiol. Rep.">
        <title>Eco-phylogenetic analyses reveal divergent evolution of vitamin B12 metabolism in the marine bacterial family 'Psychromonadaceae'.</title>
        <authorList>
            <person name="Jin X."/>
            <person name="Yang Y."/>
            <person name="Cao H."/>
            <person name="Gao B."/>
            <person name="Zhao Z."/>
        </authorList>
    </citation>
    <scope>NUCLEOTIDE SEQUENCE [LARGE SCALE GENOMIC DNA]</scope>
    <source>
        <strain evidence="2 3">MKS20</strain>
    </source>
</reference>
<dbReference type="InterPro" id="IPR012902">
    <property type="entry name" value="N_methyl_site"/>
</dbReference>
<evidence type="ECO:0000256" key="1">
    <source>
        <dbReference type="SAM" id="Phobius"/>
    </source>
</evidence>
<protein>
    <submittedName>
        <fullName evidence="2">Type II secretion system GspH family protein</fullName>
    </submittedName>
</protein>
<dbReference type="Pfam" id="PF07963">
    <property type="entry name" value="N_methyl"/>
    <property type="match status" value="1"/>
</dbReference>
<proteinExistence type="predicted"/>
<dbReference type="SUPFAM" id="SSF54523">
    <property type="entry name" value="Pili subunits"/>
    <property type="match status" value="1"/>
</dbReference>
<keyword evidence="1" id="KW-1133">Transmembrane helix</keyword>
<dbReference type="Gene3D" id="3.30.700.10">
    <property type="entry name" value="Glycoprotein, Type 4 Pilin"/>
    <property type="match status" value="1"/>
</dbReference>